<evidence type="ECO:0000313" key="4">
    <source>
        <dbReference type="EMBL" id="OZG61476.1"/>
    </source>
</evidence>
<keyword evidence="2" id="KW-0812">Transmembrane</keyword>
<organism evidence="4 5">
    <name type="scientific">Bifidobacterium lemurum</name>
    <dbReference type="NCBI Taxonomy" id="1603886"/>
    <lineage>
        <taxon>Bacteria</taxon>
        <taxon>Bacillati</taxon>
        <taxon>Actinomycetota</taxon>
        <taxon>Actinomycetes</taxon>
        <taxon>Bifidobacteriales</taxon>
        <taxon>Bifidobacteriaceae</taxon>
        <taxon>Bifidobacterium</taxon>
    </lineage>
</organism>
<evidence type="ECO:0000256" key="2">
    <source>
        <dbReference type="SAM" id="Phobius"/>
    </source>
</evidence>
<evidence type="ECO:0000313" key="5">
    <source>
        <dbReference type="Proteomes" id="UP000216352"/>
    </source>
</evidence>
<feature type="compositionally biased region" description="Low complexity" evidence="1">
    <location>
        <begin position="133"/>
        <end position="149"/>
    </location>
</feature>
<gene>
    <name evidence="4" type="ORF">BLEM_1424</name>
</gene>
<keyword evidence="5" id="KW-1185">Reference proteome</keyword>
<protein>
    <submittedName>
        <fullName evidence="4">Cell surface protein</fullName>
    </submittedName>
</protein>
<dbReference type="RefSeq" id="WP_143147958.1">
    <property type="nucleotide sequence ID" value="NZ_BDIS01000007.1"/>
</dbReference>
<feature type="compositionally biased region" description="Low complexity" evidence="1">
    <location>
        <begin position="46"/>
        <end position="126"/>
    </location>
</feature>
<evidence type="ECO:0000256" key="3">
    <source>
        <dbReference type="SAM" id="SignalP"/>
    </source>
</evidence>
<sequence length="1481" mass="157598">MMDTRWLEAIGRTTCVVARKALPSLCALAMLAGVATSATNAYAEEASGTNTTQTTTDTTGGTSTDTTDTTGTTTDSTDTSGSSEDTSGSSDSTGATGDSSDTDGASGDAAGSTGLTTDSTDMSDTADASDEPAVVTDDSSGDDTGVSADEGVSVASDDGTDAQADSTTWDPKNAKAYTEYEVTNLKPYVYGVRMTMNGQSTTATRRGTVPSGYTLRFNTIDITSETERNAIVQTTYNCKDQHMTLARDADELLKVVNSSMGQTFTTADQAFGYLAENCFPNNIQKANGDDATYNDGNVARTYTLSKIGLPNNEGYTYDGVWLQYNGQLRMRLAWMGSVQPEGTSAAKDAKRYVLAYDESKDYTEQCKPWIDGSKDDANKDANKCMLTEVPAGASIVVSFVNTGSIRVGYRGLTFENTGTGLNASKMSTTVSGDASTHASGSIDFEVTKQYAGSTLKLYVQKGYTSDSSKTCDKMDTTNTVLVYDSSSGGGVQNDWVSVTAGGALDRNTNRESFTLNAASDKTLGGVFSDGQTASTRGFLLCAEESITKSGSGMGEVANTKHSVTVLSRADGLSGPQVGNTNMRGTGQQSIGMLSATYYSGGATGNTTVSAQDIVAYAGRQLGNTSRSYDDSTLRNQIAGIGNWNNPNGLGNRSAGTWNTSIQSGNANYQGENVNLSTAGGLQVHNGGTVLMVAHNSVRYEPTSSTSSTANAWSQLLSSVLVCASVDGVSSPSCDYADTMQRVNVPAYKSDTGNFSISGKSCARTDLTSGALKGISVTVCEAPMYSEGVTTGGSLMHMHPYYIVLEGVTTDVSVKLVWSAANLRVINMGQSTGVTSIEARIATYVGNGGVEWNRDSATWESIHKWKDNQLRFKWDSWPNEIAASKPGGERQEIDGQYAAGRGALFRLKLALGYTNYEITVSNTTGEVIKLQLKGSNSAAAPGSEGHSDFWDFGHGANECYFDSEDSSSDRFLYCYVYTENPKSSTNPYRLNVSATPVTYQAVFDAGENVTEGKGDGEVDADSMPVDVSYDLAGTDPSAASIEVQNVTPTRKDSVNTKYYFAGWDVYWCNAVADGKCTKVGGKITELDSLVSKVAEHLQPGMTVPLGLVSIPTDAVGVMLRAVWDTDNTVRTVTSTFGKAYYYLSLNTGSGIVSSWIPITNWSGTAPSFTTEKVSFIMPVPDDYENSKLATTYKYSTTDPYKPPATATADVLTDGVSSAKLTVSLVSDKSCENLLGGTEVSQRQKNLYCTTDRVTVDGRTLTGLGNDIAKANTKFAPNPTSTSGNKSGTLMVAVYRVAQKAVYADNISMLNDNSFKPSLCWYVEGLGCYPMGDGSSAVKPSIASRLANSPAYTGRYLYDNYYLPQVAASDDPAELAGMEPVRWKIENNNSRTVTFNGWSNRLTSGGAIADSTKAQKVSYKTDPNKVDWYGQWTASLPPVSQLPLTGTKPWWMQVVVPAVLVALLGLAAWLKWRSGSKLWRHHA</sequence>
<keyword evidence="2" id="KW-1133">Transmembrane helix</keyword>
<dbReference type="EMBL" id="MWWX01000009">
    <property type="protein sequence ID" value="OZG61476.1"/>
    <property type="molecule type" value="Genomic_DNA"/>
</dbReference>
<dbReference type="OrthoDB" id="3241831at2"/>
<accession>A0A261FRP4</accession>
<reference evidence="4 5" key="1">
    <citation type="journal article" date="2017" name="BMC Genomics">
        <title>Comparative genomic and phylogenomic analyses of the Bifidobacteriaceae family.</title>
        <authorList>
            <person name="Lugli G.A."/>
            <person name="Milani C."/>
            <person name="Turroni F."/>
            <person name="Duranti S."/>
            <person name="Mancabelli L."/>
            <person name="Mangifesta M."/>
            <person name="Ferrario C."/>
            <person name="Modesto M."/>
            <person name="Mattarelli P."/>
            <person name="Jiri K."/>
            <person name="van Sinderen D."/>
            <person name="Ventura M."/>
        </authorList>
    </citation>
    <scope>NUCLEOTIDE SEQUENCE [LARGE SCALE GENOMIC DNA]</scope>
    <source>
        <strain evidence="4 5">DSM 28807</strain>
    </source>
</reference>
<feature type="region of interest" description="Disordered" evidence="1">
    <location>
        <begin position="44"/>
        <end position="169"/>
    </location>
</feature>
<dbReference type="Proteomes" id="UP000216352">
    <property type="component" value="Unassembled WGS sequence"/>
</dbReference>
<keyword evidence="2" id="KW-0472">Membrane</keyword>
<feature type="chain" id="PRO_5043153356" evidence="3">
    <location>
        <begin position="44"/>
        <end position="1481"/>
    </location>
</feature>
<proteinExistence type="predicted"/>
<comment type="caution">
    <text evidence="4">The sequence shown here is derived from an EMBL/GenBank/DDBJ whole genome shotgun (WGS) entry which is preliminary data.</text>
</comment>
<feature type="transmembrane region" description="Helical" evidence="2">
    <location>
        <begin position="1448"/>
        <end position="1468"/>
    </location>
</feature>
<name>A0A261FRP4_9BIFI</name>
<feature type="signal peptide" evidence="3">
    <location>
        <begin position="1"/>
        <end position="43"/>
    </location>
</feature>
<keyword evidence="3" id="KW-0732">Signal</keyword>
<evidence type="ECO:0000256" key="1">
    <source>
        <dbReference type="SAM" id="MobiDB-lite"/>
    </source>
</evidence>